<dbReference type="EMBL" id="NRRV01000002">
    <property type="protein sequence ID" value="MBK1629460.1"/>
    <property type="molecule type" value="Genomic_DNA"/>
</dbReference>
<evidence type="ECO:0000313" key="6">
    <source>
        <dbReference type="EMBL" id="MBK1629460.1"/>
    </source>
</evidence>
<dbReference type="Pfam" id="PF01590">
    <property type="entry name" value="GAF"/>
    <property type="match status" value="1"/>
</dbReference>
<dbReference type="InterPro" id="IPR043150">
    <property type="entry name" value="Phytochrome_PHY_sf"/>
</dbReference>
<reference evidence="6 7" key="1">
    <citation type="journal article" date="2020" name="Microorganisms">
        <title>Osmotic Adaptation and Compatible Solute Biosynthesis of Phototrophic Bacteria as Revealed from Genome Analyses.</title>
        <authorList>
            <person name="Imhoff J.F."/>
            <person name="Rahn T."/>
            <person name="Kunzel S."/>
            <person name="Keller A."/>
            <person name="Neulinger S.C."/>
        </authorList>
    </citation>
    <scope>NUCLEOTIDE SEQUENCE [LARGE SCALE GENOMIC DNA]</scope>
    <source>
        <strain evidence="6 7">DSM 6210</strain>
    </source>
</reference>
<comment type="caution">
    <text evidence="6">The sequence shown here is derived from an EMBL/GenBank/DDBJ whole genome shotgun (WGS) entry which is preliminary data.</text>
</comment>
<dbReference type="InterPro" id="IPR013654">
    <property type="entry name" value="PAS_2"/>
</dbReference>
<dbReference type="PROSITE" id="PS50046">
    <property type="entry name" value="PHYTOCHROME_2"/>
    <property type="match status" value="1"/>
</dbReference>
<dbReference type="InterPro" id="IPR013515">
    <property type="entry name" value="Phytochrome_cen-reg"/>
</dbReference>
<dbReference type="SUPFAM" id="SSF55785">
    <property type="entry name" value="PYP-like sensor domain (PAS domain)"/>
    <property type="match status" value="1"/>
</dbReference>
<evidence type="ECO:0000313" key="7">
    <source>
        <dbReference type="Proteomes" id="UP000748752"/>
    </source>
</evidence>
<dbReference type="InterPro" id="IPR029016">
    <property type="entry name" value="GAF-like_dom_sf"/>
</dbReference>
<dbReference type="PANTHER" id="PTHR43065">
    <property type="entry name" value="SENSOR HISTIDINE KINASE"/>
    <property type="match status" value="1"/>
</dbReference>
<dbReference type="PANTHER" id="PTHR43065:SF42">
    <property type="entry name" value="TWO-COMPONENT SENSOR PPRA"/>
    <property type="match status" value="1"/>
</dbReference>
<evidence type="ECO:0000256" key="1">
    <source>
        <dbReference type="ARBA" id="ARBA00022543"/>
    </source>
</evidence>
<keyword evidence="6" id="KW-0808">Transferase</keyword>
<evidence type="ECO:0000256" key="2">
    <source>
        <dbReference type="ARBA" id="ARBA00022606"/>
    </source>
</evidence>
<dbReference type="Pfam" id="PF00360">
    <property type="entry name" value="PHY"/>
    <property type="match status" value="1"/>
</dbReference>
<dbReference type="InterPro" id="IPR016132">
    <property type="entry name" value="Phyto_chromo_attachment"/>
</dbReference>
<dbReference type="PRINTS" id="PR01033">
    <property type="entry name" value="PHYTOCHROME"/>
</dbReference>
<keyword evidence="7" id="KW-1185">Reference proteome</keyword>
<keyword evidence="3" id="KW-0157">Chromophore</keyword>
<keyword evidence="2" id="KW-0716">Sensory transduction</keyword>
<organism evidence="6 7">
    <name type="scientific">Thiohalocapsa halophila</name>
    <dbReference type="NCBI Taxonomy" id="69359"/>
    <lineage>
        <taxon>Bacteria</taxon>
        <taxon>Pseudomonadati</taxon>
        <taxon>Pseudomonadota</taxon>
        <taxon>Gammaproteobacteria</taxon>
        <taxon>Chromatiales</taxon>
        <taxon>Chromatiaceae</taxon>
        <taxon>Thiohalocapsa</taxon>
    </lineage>
</organism>
<dbReference type="Proteomes" id="UP000748752">
    <property type="component" value="Unassembled WGS sequence"/>
</dbReference>
<dbReference type="Gene3D" id="3.30.450.270">
    <property type="match status" value="1"/>
</dbReference>
<dbReference type="GO" id="GO:0016301">
    <property type="term" value="F:kinase activity"/>
    <property type="evidence" value="ECO:0007669"/>
    <property type="project" value="UniProtKB-KW"/>
</dbReference>
<dbReference type="InterPro" id="IPR001294">
    <property type="entry name" value="Phytochrome"/>
</dbReference>
<keyword evidence="1" id="KW-0600">Photoreceptor protein</keyword>
<evidence type="ECO:0000256" key="3">
    <source>
        <dbReference type="ARBA" id="ARBA00022991"/>
    </source>
</evidence>
<dbReference type="Gene3D" id="3.30.450.20">
    <property type="entry name" value="PAS domain"/>
    <property type="match status" value="1"/>
</dbReference>
<gene>
    <name evidence="6" type="ORF">CKO31_01645</name>
</gene>
<dbReference type="RefSeq" id="WP_200233424.1">
    <property type="nucleotide sequence ID" value="NZ_NRRV01000002.1"/>
</dbReference>
<protein>
    <submittedName>
        <fullName evidence="6">Histidine kinase</fullName>
    </submittedName>
</protein>
<proteinExistence type="predicted"/>
<dbReference type="SUPFAM" id="SSF55781">
    <property type="entry name" value="GAF domain-like"/>
    <property type="match status" value="2"/>
</dbReference>
<name>A0ABS1CC23_9GAMM</name>
<dbReference type="SMART" id="SM00065">
    <property type="entry name" value="GAF"/>
    <property type="match status" value="1"/>
</dbReference>
<dbReference type="Pfam" id="PF08446">
    <property type="entry name" value="PAS_2"/>
    <property type="match status" value="1"/>
</dbReference>
<keyword evidence="6" id="KW-0418">Kinase</keyword>
<feature type="domain" description="Phytochrome chromophore attachment site" evidence="5">
    <location>
        <begin position="166"/>
        <end position="315"/>
    </location>
</feature>
<accession>A0ABS1CC23</accession>
<dbReference type="InterPro" id="IPR035965">
    <property type="entry name" value="PAS-like_dom_sf"/>
</dbReference>
<keyword evidence="4" id="KW-0675">Receptor</keyword>
<dbReference type="Gene3D" id="3.30.450.40">
    <property type="match status" value="1"/>
</dbReference>
<dbReference type="InterPro" id="IPR003018">
    <property type="entry name" value="GAF"/>
</dbReference>
<evidence type="ECO:0000256" key="4">
    <source>
        <dbReference type="ARBA" id="ARBA00023170"/>
    </source>
</evidence>
<evidence type="ECO:0000259" key="5">
    <source>
        <dbReference type="PROSITE" id="PS50046"/>
    </source>
</evidence>
<sequence length="527" mass="57876">MTDLDPGFIEECEREALHRIGAIQPYGALLGGRIGDPSIRCASTHLEAWLGVPAERALGQSLRGLLQQAGVAYGEPAVRPEQMATLEQALASTPQSRNGHAEKLVLADLSTGPHGPLDAIVSRTAESWLLELERALPSEQQQHALRPVPHALYRMPHTAREWDAHCRLLAEEMQRLSGFGRVMVYRFLPDGCGEVIAEAAEPGLAPYLGLRYPASDIPQIARDLYLANRHRQIPDVDAEPVPIVALAGFESDLTLSDLRAVSPVHIEYLHNMEVTASLSFSVVLSGALWGLIACHHHEPRAVPLQMRERCADLVQVFALGVSGYQTNRRLAAVGDSDRDIARLAADIAAFETGADRDFHVADALLKLVQADGAVLADTKGGELATYGRTPAPAQLQALLAWLAREHPEPVFATDALPAVYPPAAAYQREASGLLAVRVGAYRDEERLERRFLWFRPEQPQTVYWAGDPRKSTLFNSQSTTRSPRSSFAAWLETKTGHAEPWSDTVLLSAKKFRSLLLRQVNADLLRE</sequence>